<dbReference type="CDD" id="cd16773">
    <property type="entry name" value="RING-HC_RBR_TRIAD1"/>
    <property type="match status" value="1"/>
</dbReference>
<keyword evidence="14" id="KW-1185">Reference proteome</keyword>
<dbReference type="Pfam" id="PF19422">
    <property type="entry name" value="Ariadne"/>
    <property type="match status" value="1"/>
</dbReference>
<evidence type="ECO:0000259" key="11">
    <source>
        <dbReference type="PROSITE" id="PS50089"/>
    </source>
</evidence>
<dbReference type="InterPro" id="IPR002867">
    <property type="entry name" value="IBR_dom"/>
</dbReference>
<dbReference type="Pfam" id="PF22191">
    <property type="entry name" value="IBR_1"/>
    <property type="match status" value="1"/>
</dbReference>
<dbReference type="InterPro" id="IPR044066">
    <property type="entry name" value="TRIAD_supradom"/>
</dbReference>
<evidence type="ECO:0000256" key="9">
    <source>
        <dbReference type="PROSITE-ProRule" id="PRU00175"/>
    </source>
</evidence>
<dbReference type="InterPro" id="IPR031127">
    <property type="entry name" value="E3_UB_ligase_RBR"/>
</dbReference>
<dbReference type="SUPFAM" id="SSF57850">
    <property type="entry name" value="RING/U-box"/>
    <property type="match status" value="3"/>
</dbReference>
<feature type="domain" description="RING-type" evidence="12">
    <location>
        <begin position="196"/>
        <end position="403"/>
    </location>
</feature>
<evidence type="ECO:0000256" key="3">
    <source>
        <dbReference type="ARBA" id="ARBA00022679"/>
    </source>
</evidence>
<dbReference type="InterPro" id="IPR045840">
    <property type="entry name" value="Ariadne"/>
</dbReference>
<dbReference type="Pfam" id="PF01485">
    <property type="entry name" value="IBR"/>
    <property type="match status" value="1"/>
</dbReference>
<feature type="region of interest" description="Disordered" evidence="10">
    <location>
        <begin position="16"/>
        <end position="92"/>
    </location>
</feature>
<evidence type="ECO:0000256" key="10">
    <source>
        <dbReference type="SAM" id="MobiDB-lite"/>
    </source>
</evidence>
<dbReference type="EMBL" id="MDYQ01000047">
    <property type="protein sequence ID" value="PRP85297.1"/>
    <property type="molecule type" value="Genomic_DNA"/>
</dbReference>
<organism evidence="13 14">
    <name type="scientific">Planoprotostelium fungivorum</name>
    <dbReference type="NCBI Taxonomy" id="1890364"/>
    <lineage>
        <taxon>Eukaryota</taxon>
        <taxon>Amoebozoa</taxon>
        <taxon>Evosea</taxon>
        <taxon>Variosea</taxon>
        <taxon>Cavosteliida</taxon>
        <taxon>Cavosteliaceae</taxon>
        <taxon>Planoprotostelium</taxon>
    </lineage>
</organism>
<protein>
    <recommendedName>
        <fullName evidence="2">RBR-type E3 ubiquitin transferase</fullName>
        <ecNumber evidence="2">2.3.2.31</ecNumber>
    </recommendedName>
</protein>
<dbReference type="FunFam" id="3.30.40.10:FF:000019">
    <property type="entry name" value="RBR-type E3 ubiquitin transferase"/>
    <property type="match status" value="1"/>
</dbReference>
<dbReference type="PANTHER" id="PTHR11685">
    <property type="entry name" value="RBR FAMILY RING FINGER AND IBR DOMAIN-CONTAINING"/>
    <property type="match status" value="1"/>
</dbReference>
<evidence type="ECO:0000256" key="8">
    <source>
        <dbReference type="ARBA" id="ARBA00022833"/>
    </source>
</evidence>
<keyword evidence="4" id="KW-0479">Metal-binding</keyword>
<dbReference type="EC" id="2.3.2.31" evidence="2"/>
<dbReference type="Gene3D" id="1.20.120.1750">
    <property type="match status" value="1"/>
</dbReference>
<dbReference type="InterPro" id="IPR048962">
    <property type="entry name" value="ARIH1-like_UBL"/>
</dbReference>
<dbReference type="PROSITE" id="PS51873">
    <property type="entry name" value="TRIAD"/>
    <property type="match status" value="1"/>
</dbReference>
<name>A0A2P6NMV4_9EUKA</name>
<dbReference type="STRING" id="1890364.A0A2P6NMV4"/>
<dbReference type="InterPro" id="IPR013083">
    <property type="entry name" value="Znf_RING/FYVE/PHD"/>
</dbReference>
<dbReference type="AlphaFoldDB" id="A0A2P6NMV4"/>
<feature type="compositionally biased region" description="Acidic residues" evidence="10">
    <location>
        <begin position="67"/>
        <end position="79"/>
    </location>
</feature>
<evidence type="ECO:0000256" key="2">
    <source>
        <dbReference type="ARBA" id="ARBA00012251"/>
    </source>
</evidence>
<evidence type="ECO:0000256" key="6">
    <source>
        <dbReference type="ARBA" id="ARBA00022771"/>
    </source>
</evidence>
<comment type="catalytic activity">
    <reaction evidence="1">
        <text>[E2 ubiquitin-conjugating enzyme]-S-ubiquitinyl-L-cysteine + [acceptor protein]-L-lysine = [E2 ubiquitin-conjugating enzyme]-L-cysteine + [acceptor protein]-N(6)-ubiquitinyl-L-lysine.</text>
        <dbReference type="EC" id="2.3.2.31"/>
    </reaction>
</comment>
<gene>
    <name evidence="13" type="ORF">PROFUN_06899</name>
</gene>
<dbReference type="GO" id="GO:0008270">
    <property type="term" value="F:zinc ion binding"/>
    <property type="evidence" value="ECO:0007669"/>
    <property type="project" value="UniProtKB-KW"/>
</dbReference>
<dbReference type="GO" id="GO:0016567">
    <property type="term" value="P:protein ubiquitination"/>
    <property type="evidence" value="ECO:0007669"/>
    <property type="project" value="InterPro"/>
</dbReference>
<keyword evidence="3" id="KW-0808">Transferase</keyword>
<dbReference type="InterPro" id="IPR001841">
    <property type="entry name" value="Znf_RING"/>
</dbReference>
<evidence type="ECO:0000256" key="5">
    <source>
        <dbReference type="ARBA" id="ARBA00022737"/>
    </source>
</evidence>
<dbReference type="Pfam" id="PF21235">
    <property type="entry name" value="UBA_ARI1"/>
    <property type="match status" value="1"/>
</dbReference>
<reference evidence="13 14" key="1">
    <citation type="journal article" date="2018" name="Genome Biol. Evol.">
        <title>Multiple Roots of Fruiting Body Formation in Amoebozoa.</title>
        <authorList>
            <person name="Hillmann F."/>
            <person name="Forbes G."/>
            <person name="Novohradska S."/>
            <person name="Ferling I."/>
            <person name="Riege K."/>
            <person name="Groth M."/>
            <person name="Westermann M."/>
            <person name="Marz M."/>
            <person name="Spaller T."/>
            <person name="Winckler T."/>
            <person name="Schaap P."/>
            <person name="Glockner G."/>
        </authorList>
    </citation>
    <scope>NUCLEOTIDE SEQUENCE [LARGE SCALE GENOMIC DNA]</scope>
    <source>
        <strain evidence="13 14">Jena</strain>
    </source>
</reference>
<evidence type="ECO:0000313" key="14">
    <source>
        <dbReference type="Proteomes" id="UP000241769"/>
    </source>
</evidence>
<dbReference type="Gene3D" id="3.30.40.10">
    <property type="entry name" value="Zinc/RING finger domain, C3HC4 (zinc finger)"/>
    <property type="match status" value="1"/>
</dbReference>
<comment type="caution">
    <text evidence="13">The sequence shown here is derived from an EMBL/GenBank/DDBJ whole genome shotgun (WGS) entry which is preliminary data.</text>
</comment>
<dbReference type="PROSITE" id="PS50089">
    <property type="entry name" value="ZF_RING_2"/>
    <property type="match status" value="1"/>
</dbReference>
<keyword evidence="7" id="KW-0833">Ubl conjugation pathway</keyword>
<evidence type="ECO:0000259" key="12">
    <source>
        <dbReference type="PROSITE" id="PS51873"/>
    </source>
</evidence>
<evidence type="ECO:0000256" key="7">
    <source>
        <dbReference type="ARBA" id="ARBA00022786"/>
    </source>
</evidence>
<dbReference type="InParanoid" id="A0A2P6NMV4"/>
<keyword evidence="6 9" id="KW-0863">Zinc-finger</keyword>
<evidence type="ECO:0000256" key="1">
    <source>
        <dbReference type="ARBA" id="ARBA00001798"/>
    </source>
</evidence>
<feature type="domain" description="RING-type" evidence="11">
    <location>
        <begin position="200"/>
        <end position="245"/>
    </location>
</feature>
<dbReference type="SMART" id="SM00647">
    <property type="entry name" value="IBR"/>
    <property type="match status" value="2"/>
</dbReference>
<evidence type="ECO:0000256" key="4">
    <source>
        <dbReference type="ARBA" id="ARBA00022723"/>
    </source>
</evidence>
<evidence type="ECO:0000313" key="13">
    <source>
        <dbReference type="EMBL" id="PRP85297.1"/>
    </source>
</evidence>
<dbReference type="FunCoup" id="A0A2P6NMV4">
    <property type="interactions" value="2"/>
</dbReference>
<dbReference type="Proteomes" id="UP000241769">
    <property type="component" value="Unassembled WGS sequence"/>
</dbReference>
<dbReference type="GO" id="GO:0061630">
    <property type="term" value="F:ubiquitin protein ligase activity"/>
    <property type="evidence" value="ECO:0007669"/>
    <property type="project" value="UniProtKB-EC"/>
</dbReference>
<keyword evidence="5" id="KW-0677">Repeat</keyword>
<keyword evidence="8" id="KW-0862">Zinc</keyword>
<accession>A0A2P6NMV4</accession>
<sequence>MAIKSILKRVRGLTVSKDQAPSCDVPADSKKKSLNANVDAEMEEPPAFSVEDHINRRRSRASGFLYEPEEEEEPCEGAEDSERVDTCPNDDTDDEDFPFQETTGGNTAPLDEYACLSPEEIISRQQTEIAFVADLLSIPTSVAAALLRHFSWKREVLIAKYFENPEGTQAEAGVSISEVEVNDESSHEHGPISLSGEEECLICGEDSLPEACTALHCEHRFCNDCWSSYLTMKINEGEASKIRCPSRGCAMLVRESIVKALVKEETYDRYLSFLTRSFVEHSEGRVKWCTQPNCGNAITADMINGTIVRCSCGYRFCFTCHREAHAPVTCEEVREWEKKCKDDSETTHWKTVNTKECPKCESPVEKNGGCNHMTCRQCKHEWCWVCVRPWKGHNDYYNCNKSLKTEKRKTTWFFFGGHSSRRERIKEREESREKERAALESYLYYYGRFNSHSHSFELEKQIRNRAVTKTLEMRRDALTTNELNYILQGTEVLLECRNVLKYAYVFAYYQAERGEEKALFEYTQEDLEKTTEQLSEALETLSAGRLGALNLIQLAKTRKENLLKAAEHGRTGEG</sequence>
<dbReference type="OrthoDB" id="10009520at2759"/>
<proteinExistence type="predicted"/>